<gene>
    <name evidence="1" type="ordered locus">SELR_12910</name>
</gene>
<dbReference type="PATRIC" id="fig|927704.6.peg.1329"/>
<proteinExistence type="predicted"/>
<dbReference type="KEGG" id="sri:SELR_12910"/>
<dbReference type="EMBL" id="AP012292">
    <property type="protein sequence ID" value="BAL82999.1"/>
    <property type="molecule type" value="Genomic_DNA"/>
</dbReference>
<dbReference type="HOGENOM" id="CLU_2587753_0_0_9"/>
<accession>I0GQG2</accession>
<dbReference type="Proteomes" id="UP000007887">
    <property type="component" value="Chromosome"/>
</dbReference>
<dbReference type="AlphaFoldDB" id="I0GQG2"/>
<sequence length="80" mass="9146">MLTRAVKITFDVRNPEKAKYELEMVDSSMLTQAKDFSDEELQGAVDYYIEHAENEITRAQAIRAKALLPRYLALRKAGVI</sequence>
<name>I0GQG2_SELRL</name>
<protein>
    <submittedName>
        <fullName evidence="1">Uncharacterized protein</fullName>
    </submittedName>
</protein>
<dbReference type="RefSeq" id="WP_014424436.1">
    <property type="nucleotide sequence ID" value="NC_017068.1"/>
</dbReference>
<organism evidence="1 2">
    <name type="scientific">Selenomonas ruminantium subsp. lactilytica (strain NBRC 103574 / TAM6421)</name>
    <dbReference type="NCBI Taxonomy" id="927704"/>
    <lineage>
        <taxon>Bacteria</taxon>
        <taxon>Bacillati</taxon>
        <taxon>Bacillota</taxon>
        <taxon>Negativicutes</taxon>
        <taxon>Selenomonadales</taxon>
        <taxon>Selenomonadaceae</taxon>
        <taxon>Selenomonas</taxon>
    </lineage>
</organism>
<evidence type="ECO:0000313" key="2">
    <source>
        <dbReference type="Proteomes" id="UP000007887"/>
    </source>
</evidence>
<evidence type="ECO:0000313" key="1">
    <source>
        <dbReference type="EMBL" id="BAL82999.1"/>
    </source>
</evidence>
<reference evidence="1 2" key="1">
    <citation type="submission" date="2011-10" db="EMBL/GenBank/DDBJ databases">
        <title>Whole genome sequence of Selenomonas ruminantium subsp. lactilytica TAM6421.</title>
        <authorList>
            <person name="Oguchi A."/>
            <person name="Ankai A."/>
            <person name="Kaneko J."/>
            <person name="Yamada-Narita S."/>
            <person name="Fukui S."/>
            <person name="Takahashi M."/>
            <person name="Onodera T."/>
            <person name="Kojima S."/>
            <person name="Fushimi T."/>
            <person name="Abe N."/>
            <person name="Kamio Y."/>
            <person name="Yamazaki S."/>
            <person name="Fujita N."/>
        </authorList>
    </citation>
    <scope>NUCLEOTIDE SEQUENCE [LARGE SCALE GENOMIC DNA]</scope>
    <source>
        <strain evidence="2">NBRC 103574 / TAM6421</strain>
    </source>
</reference>